<dbReference type="AlphaFoldDB" id="A0A2V4NE24"/>
<dbReference type="Proteomes" id="UP000248012">
    <property type="component" value="Unassembled WGS sequence"/>
</dbReference>
<dbReference type="Pfam" id="PF09994">
    <property type="entry name" value="T6SS_Tle1-like_cat"/>
    <property type="match status" value="1"/>
</dbReference>
<dbReference type="SUPFAM" id="SSF53474">
    <property type="entry name" value="alpha/beta-Hydrolases"/>
    <property type="match status" value="1"/>
</dbReference>
<dbReference type="InterPro" id="IPR018712">
    <property type="entry name" value="Tle1-like_cat"/>
</dbReference>
<dbReference type="PANTHER" id="PTHR33840:SF1">
    <property type="entry name" value="TLE1 PHOSPHOLIPASE DOMAIN-CONTAINING PROTEIN"/>
    <property type="match status" value="1"/>
</dbReference>
<comment type="caution">
    <text evidence="2">The sequence shown here is derived from an EMBL/GenBank/DDBJ whole genome shotgun (WGS) entry which is preliminary data.</text>
</comment>
<dbReference type="OrthoDB" id="4378831at2"/>
<feature type="domain" description="T6SS Phospholipase effector Tle1-like catalytic" evidence="1">
    <location>
        <begin position="36"/>
        <end position="281"/>
    </location>
</feature>
<dbReference type="EMBL" id="QFVT01000004">
    <property type="protein sequence ID" value="PYC48100.1"/>
    <property type="molecule type" value="Genomic_DNA"/>
</dbReference>
<accession>A0A2V4NE24</accession>
<gene>
    <name evidence="2" type="ORF">DI396_08560</name>
</gene>
<organism evidence="2 3">
    <name type="scientific">Litorivita pollutaquae</name>
    <dbReference type="NCBI Taxonomy" id="2200892"/>
    <lineage>
        <taxon>Bacteria</taxon>
        <taxon>Pseudomonadati</taxon>
        <taxon>Pseudomonadota</taxon>
        <taxon>Alphaproteobacteria</taxon>
        <taxon>Rhodobacterales</taxon>
        <taxon>Paracoccaceae</taxon>
        <taxon>Litorivita</taxon>
    </lineage>
</organism>
<name>A0A2V4NE24_9RHOB</name>
<evidence type="ECO:0000313" key="2">
    <source>
        <dbReference type="EMBL" id="PYC48100.1"/>
    </source>
</evidence>
<evidence type="ECO:0000259" key="1">
    <source>
        <dbReference type="Pfam" id="PF09994"/>
    </source>
</evidence>
<sequence>MRWRQLNKALFAHLWPGRRRGKSQPARAGRAPMAHVVILDGTMSSLDVGFETNAGLTYRLLSGTGASVYYEAGVQWADWRSTPDVLMGRGINRQIRRAYGWLASRYQDGDTIYLFGYSRGAYAVRSLAGVIDTVGLLRKDAANERNIRDAYRHYQGAVGGAASKAFRAAHSHATCRIEMVGVWDTVKALGLRLPILWKWTEEAHAFHNHELGPSVQRGFHALALDETRLVFAPELWDSRKCAAGRIEQVWFPGAHGDVGGQLSGRDAARPLSNIPLVWMLERAEACGLSLPPDWRGGFEVNPDAPSVGTWRGWGKLFLLRRRRQIGRDPSERLHGTAMGRDVQLGLLQRAEVQPAPEPMAQHTDATSLTLRSLPVAEFSGLLVRMPRGVLSAAAVLGHEIGAVLRRRR</sequence>
<protein>
    <recommendedName>
        <fullName evidence="1">T6SS Phospholipase effector Tle1-like catalytic domain-containing protein</fullName>
    </recommendedName>
</protein>
<proteinExistence type="predicted"/>
<dbReference type="RefSeq" id="WP_110795751.1">
    <property type="nucleotide sequence ID" value="NZ_KZ826483.1"/>
</dbReference>
<reference evidence="2 3" key="1">
    <citation type="submission" date="2018-05" db="EMBL/GenBank/DDBJ databases">
        <title>Oceanovita maritima gen. nov., sp. nov., a marine bacterium in the family Rhodobacteraceae isolated from surface seawater of Lundu port Xiamen, China.</title>
        <authorList>
            <person name="Hetharua B.H."/>
            <person name="Min D."/>
            <person name="Liao H."/>
            <person name="Tian Y."/>
        </authorList>
    </citation>
    <scope>NUCLEOTIDE SEQUENCE [LARGE SCALE GENOMIC DNA]</scope>
    <source>
        <strain evidence="2 3">FSX-11</strain>
    </source>
</reference>
<keyword evidence="3" id="KW-1185">Reference proteome</keyword>
<evidence type="ECO:0000313" key="3">
    <source>
        <dbReference type="Proteomes" id="UP000248012"/>
    </source>
</evidence>
<dbReference type="PANTHER" id="PTHR33840">
    <property type="match status" value="1"/>
</dbReference>
<dbReference type="InterPro" id="IPR029058">
    <property type="entry name" value="AB_hydrolase_fold"/>
</dbReference>